<keyword evidence="2" id="KW-1185">Reference proteome</keyword>
<organism evidence="1 2">
    <name type="scientific">Eretmocerus hayati</name>
    <dbReference type="NCBI Taxonomy" id="131215"/>
    <lineage>
        <taxon>Eukaryota</taxon>
        <taxon>Metazoa</taxon>
        <taxon>Ecdysozoa</taxon>
        <taxon>Arthropoda</taxon>
        <taxon>Hexapoda</taxon>
        <taxon>Insecta</taxon>
        <taxon>Pterygota</taxon>
        <taxon>Neoptera</taxon>
        <taxon>Endopterygota</taxon>
        <taxon>Hymenoptera</taxon>
        <taxon>Apocrita</taxon>
        <taxon>Proctotrupomorpha</taxon>
        <taxon>Chalcidoidea</taxon>
        <taxon>Aphelinidae</taxon>
        <taxon>Aphelininae</taxon>
        <taxon>Eretmocerus</taxon>
    </lineage>
</organism>
<evidence type="ECO:0000313" key="2">
    <source>
        <dbReference type="Proteomes" id="UP001239111"/>
    </source>
</evidence>
<proteinExistence type="predicted"/>
<name>A0ACC2N0P0_9HYME</name>
<dbReference type="Proteomes" id="UP001239111">
    <property type="component" value="Chromosome 4"/>
</dbReference>
<gene>
    <name evidence="1" type="ORF">QAD02_006228</name>
</gene>
<accession>A0ACC2N0P0</accession>
<reference evidence="1" key="1">
    <citation type="submission" date="2023-04" db="EMBL/GenBank/DDBJ databases">
        <title>A chromosome-level genome assembly of the parasitoid wasp Eretmocerus hayati.</title>
        <authorList>
            <person name="Zhong Y."/>
            <person name="Liu S."/>
            <person name="Liu Y."/>
        </authorList>
    </citation>
    <scope>NUCLEOTIDE SEQUENCE</scope>
    <source>
        <strain evidence="1">ZJU_SS_LIU_2023</strain>
    </source>
</reference>
<protein>
    <submittedName>
        <fullName evidence="1">Uncharacterized protein</fullName>
    </submittedName>
</protein>
<comment type="caution">
    <text evidence="1">The sequence shown here is derived from an EMBL/GenBank/DDBJ whole genome shotgun (WGS) entry which is preliminary data.</text>
</comment>
<dbReference type="EMBL" id="CM056744">
    <property type="protein sequence ID" value="KAJ8664566.1"/>
    <property type="molecule type" value="Genomic_DNA"/>
</dbReference>
<evidence type="ECO:0000313" key="1">
    <source>
        <dbReference type="EMBL" id="KAJ8664566.1"/>
    </source>
</evidence>
<sequence length="437" mass="49952">MMKILYLIELTLLTHHLCGKKTLAFPPDIFESRDSYTFDECDTKLDFSDTGMKKISLNFISSGLCLKSLSLQNNSIEKIEKGTFDNLTDLEYLDLSYNSLSLETLSSFGSKTSLKTLIFDGNHKNGESSFVDTEVTFPELTHLSLGNMDMDSVTINLSRYFPKLSDLDISNNPLTTVDDFLKNLPSSVKSLTMVSMKFNKLKIQNLKEVTSLKLDWNQFYSIRKGSSCDEESLCLENLNELQSLSVRHCDVKQIEPDAFKDLTKLEHLDIDYNGIHRISDETFKYSPLLSSLDISGNPLLNVYFIQNLKNLERLVMNYMIYGIKILWSITSMPKIQYLSLKGNKISSIPMEFLTTLEDLREINLSKNQISSLSPGSWQKKLKSIILYRNNISNVEDLHLGDAKSLQLLDIRENGLFRIDTKFTNDLPKSLDLKFDTY</sequence>